<evidence type="ECO:0000313" key="2">
    <source>
        <dbReference type="Proteomes" id="UP000271889"/>
    </source>
</evidence>
<sequence>MQVDLVLEVEASMPYIRKLTTRSFYSTKSGLVPSCWTSLCTRFGFNYTEEKEEDTLDEYVSTVTLKPIT</sequence>
<accession>A0A3P7R6D5</accession>
<keyword evidence="2" id="KW-1185">Reference proteome</keyword>
<protein>
    <submittedName>
        <fullName evidence="1">Uncharacterized protein</fullName>
    </submittedName>
</protein>
<dbReference type="EMBL" id="UYRV01129595">
    <property type="protein sequence ID" value="VDN36599.1"/>
    <property type="molecule type" value="Genomic_DNA"/>
</dbReference>
<dbReference type="Proteomes" id="UP000271889">
    <property type="component" value="Unassembled WGS sequence"/>
</dbReference>
<reference evidence="1 2" key="1">
    <citation type="submission" date="2018-11" db="EMBL/GenBank/DDBJ databases">
        <authorList>
            <consortium name="Pathogen Informatics"/>
        </authorList>
    </citation>
    <scope>NUCLEOTIDE SEQUENCE [LARGE SCALE GENOMIC DNA]</scope>
</reference>
<name>A0A3P7R6D5_CYLGO</name>
<organism evidence="1 2">
    <name type="scientific">Cylicostephanus goldi</name>
    <name type="common">Nematode worm</name>
    <dbReference type="NCBI Taxonomy" id="71465"/>
    <lineage>
        <taxon>Eukaryota</taxon>
        <taxon>Metazoa</taxon>
        <taxon>Ecdysozoa</taxon>
        <taxon>Nematoda</taxon>
        <taxon>Chromadorea</taxon>
        <taxon>Rhabditida</taxon>
        <taxon>Rhabditina</taxon>
        <taxon>Rhabditomorpha</taxon>
        <taxon>Strongyloidea</taxon>
        <taxon>Strongylidae</taxon>
        <taxon>Cylicostephanus</taxon>
    </lineage>
</organism>
<proteinExistence type="predicted"/>
<evidence type="ECO:0000313" key="1">
    <source>
        <dbReference type="EMBL" id="VDN36599.1"/>
    </source>
</evidence>
<gene>
    <name evidence="1" type="ORF">CGOC_LOCUS13251</name>
</gene>
<dbReference type="OrthoDB" id="1661883at2759"/>
<dbReference type="AlphaFoldDB" id="A0A3P7R6D5"/>